<dbReference type="InterPro" id="IPR036400">
    <property type="entry name" value="Cyt_B5-like_heme/steroid_sf"/>
</dbReference>
<proteinExistence type="inferred from homology"/>
<dbReference type="PANTHER" id="PTHR10281:SF76">
    <property type="entry name" value="CALCUTTA CUP-RELATED"/>
    <property type="match status" value="1"/>
</dbReference>
<evidence type="ECO:0000313" key="5">
    <source>
        <dbReference type="Proteomes" id="UP001303115"/>
    </source>
</evidence>
<accession>A0AAN6PBY5</accession>
<dbReference type="SMART" id="SM01117">
    <property type="entry name" value="Cyt-b5"/>
    <property type="match status" value="1"/>
</dbReference>
<dbReference type="FunFam" id="3.10.120.10:FF:000018">
    <property type="entry name" value="Heme/steroid binding domain protein, putative"/>
    <property type="match status" value="1"/>
</dbReference>
<dbReference type="InterPro" id="IPR001199">
    <property type="entry name" value="Cyt_B5-like_heme/steroid-bd"/>
</dbReference>
<feature type="domain" description="Cytochrome b5 heme-binding" evidence="3">
    <location>
        <begin position="113"/>
        <end position="193"/>
    </location>
</feature>
<feature type="compositionally biased region" description="Acidic residues" evidence="2">
    <location>
        <begin position="23"/>
        <end position="32"/>
    </location>
</feature>
<organism evidence="4 5">
    <name type="scientific">Parachaetomium inaequale</name>
    <dbReference type="NCBI Taxonomy" id="2588326"/>
    <lineage>
        <taxon>Eukaryota</taxon>
        <taxon>Fungi</taxon>
        <taxon>Dikarya</taxon>
        <taxon>Ascomycota</taxon>
        <taxon>Pezizomycotina</taxon>
        <taxon>Sordariomycetes</taxon>
        <taxon>Sordariomycetidae</taxon>
        <taxon>Sordariales</taxon>
        <taxon>Chaetomiaceae</taxon>
        <taxon>Parachaetomium</taxon>
    </lineage>
</organism>
<dbReference type="InterPro" id="IPR050577">
    <property type="entry name" value="MAPR/NEUFC/NENF-like"/>
</dbReference>
<dbReference type="EMBL" id="MU854438">
    <property type="protein sequence ID" value="KAK4038147.1"/>
    <property type="molecule type" value="Genomic_DNA"/>
</dbReference>
<sequence>MAEEASARRRKPEPKTTKSAESDPAESQDETPEQAAPKKSKKKSAQDRLDDDNDSSSSYFLDTFRVLTFLVLAYVGLSYLVSSGETYSYGIADPSKYTKLDWWKKQFTGPIYLTPAQLATYDGTDPTKPIYLAINGTIYDVSSNRRTYGPGGSYQYLSGCDAARAYITGCFAEDRTPDLRGVEDMFLPIDDPAVDGKYWSAAELRELKKKERAEAERKVHEGLAHWVGFFKNSPKYDFVGYVKRPEGWPGTEPRRQLCAAAAKGRKRRVAPGTGGK</sequence>
<evidence type="ECO:0000256" key="2">
    <source>
        <dbReference type="SAM" id="MobiDB-lite"/>
    </source>
</evidence>
<comment type="caution">
    <text evidence="4">The sequence shown here is derived from an EMBL/GenBank/DDBJ whole genome shotgun (WGS) entry which is preliminary data.</text>
</comment>
<dbReference type="AlphaFoldDB" id="A0AAN6PBY5"/>
<dbReference type="GO" id="GO:0016020">
    <property type="term" value="C:membrane"/>
    <property type="evidence" value="ECO:0007669"/>
    <property type="project" value="TreeGrafter"/>
</dbReference>
<dbReference type="GO" id="GO:0012505">
    <property type="term" value="C:endomembrane system"/>
    <property type="evidence" value="ECO:0007669"/>
    <property type="project" value="TreeGrafter"/>
</dbReference>
<protein>
    <recommendedName>
        <fullName evidence="3">Cytochrome b5 heme-binding domain-containing protein</fullName>
    </recommendedName>
</protein>
<name>A0AAN6PBY5_9PEZI</name>
<keyword evidence="5" id="KW-1185">Reference proteome</keyword>
<reference evidence="5" key="1">
    <citation type="journal article" date="2023" name="Mol. Phylogenet. Evol.">
        <title>Genome-scale phylogeny and comparative genomics of the fungal order Sordariales.</title>
        <authorList>
            <person name="Hensen N."/>
            <person name="Bonometti L."/>
            <person name="Westerberg I."/>
            <person name="Brannstrom I.O."/>
            <person name="Guillou S."/>
            <person name="Cros-Aarteil S."/>
            <person name="Calhoun S."/>
            <person name="Haridas S."/>
            <person name="Kuo A."/>
            <person name="Mondo S."/>
            <person name="Pangilinan J."/>
            <person name="Riley R."/>
            <person name="LaButti K."/>
            <person name="Andreopoulos B."/>
            <person name="Lipzen A."/>
            <person name="Chen C."/>
            <person name="Yan M."/>
            <person name="Daum C."/>
            <person name="Ng V."/>
            <person name="Clum A."/>
            <person name="Steindorff A."/>
            <person name="Ohm R.A."/>
            <person name="Martin F."/>
            <person name="Silar P."/>
            <person name="Natvig D.O."/>
            <person name="Lalanne C."/>
            <person name="Gautier V."/>
            <person name="Ament-Velasquez S.L."/>
            <person name="Kruys A."/>
            <person name="Hutchinson M.I."/>
            <person name="Powell A.J."/>
            <person name="Barry K."/>
            <person name="Miller A.N."/>
            <person name="Grigoriev I.V."/>
            <person name="Debuchy R."/>
            <person name="Gladieux P."/>
            <person name="Hiltunen Thoren M."/>
            <person name="Johannesson H."/>
        </authorList>
    </citation>
    <scope>NUCLEOTIDE SEQUENCE [LARGE SCALE GENOMIC DNA]</scope>
    <source>
        <strain evidence="5">CBS 284.82</strain>
    </source>
</reference>
<dbReference type="Proteomes" id="UP001303115">
    <property type="component" value="Unassembled WGS sequence"/>
</dbReference>
<dbReference type="Pfam" id="PF00173">
    <property type="entry name" value="Cyt-b5"/>
    <property type="match status" value="1"/>
</dbReference>
<dbReference type="SUPFAM" id="SSF55856">
    <property type="entry name" value="Cytochrome b5-like heme/steroid binding domain"/>
    <property type="match status" value="1"/>
</dbReference>
<dbReference type="PANTHER" id="PTHR10281">
    <property type="entry name" value="MEMBRANE-ASSOCIATED PROGESTERONE RECEPTOR COMPONENT-RELATED"/>
    <property type="match status" value="1"/>
</dbReference>
<dbReference type="Gene3D" id="3.10.120.10">
    <property type="entry name" value="Cytochrome b5-like heme/steroid binding domain"/>
    <property type="match status" value="1"/>
</dbReference>
<gene>
    <name evidence="4" type="ORF">C8A01DRAFT_48204</name>
</gene>
<evidence type="ECO:0000256" key="1">
    <source>
        <dbReference type="ARBA" id="ARBA00038357"/>
    </source>
</evidence>
<evidence type="ECO:0000313" key="4">
    <source>
        <dbReference type="EMBL" id="KAK4038147.1"/>
    </source>
</evidence>
<comment type="similarity">
    <text evidence="1">Belongs to the cytochrome b5 family. MAPR subfamily.</text>
</comment>
<evidence type="ECO:0000259" key="3">
    <source>
        <dbReference type="SMART" id="SM01117"/>
    </source>
</evidence>
<feature type="region of interest" description="Disordered" evidence="2">
    <location>
        <begin position="1"/>
        <end position="54"/>
    </location>
</feature>